<dbReference type="GO" id="GO:0000978">
    <property type="term" value="F:RNA polymerase II cis-regulatory region sequence-specific DNA binding"/>
    <property type="evidence" value="ECO:0007669"/>
    <property type="project" value="TreeGrafter"/>
</dbReference>
<evidence type="ECO:0000259" key="6">
    <source>
        <dbReference type="PROSITE" id="PS50090"/>
    </source>
</evidence>
<keyword evidence="4" id="KW-0238">DNA-binding</keyword>
<comment type="subcellular location">
    <subcellularLocation>
        <location evidence="1">Nucleus</location>
    </subcellularLocation>
</comment>
<reference evidence="8" key="1">
    <citation type="submission" date="2022-11" db="EMBL/GenBank/DDBJ databases">
        <authorList>
            <person name="Hyden B.L."/>
            <person name="Feng K."/>
            <person name="Yates T."/>
            <person name="Jawdy S."/>
            <person name="Smart L.B."/>
            <person name="Muchero W."/>
        </authorList>
    </citation>
    <scope>NUCLEOTIDE SEQUENCE</scope>
    <source>
        <tissue evidence="8">Shoot tip</tissue>
    </source>
</reference>
<dbReference type="GO" id="GO:0005634">
    <property type="term" value="C:nucleus"/>
    <property type="evidence" value="ECO:0007669"/>
    <property type="project" value="UniProtKB-SubCell"/>
</dbReference>
<dbReference type="InterPro" id="IPR009057">
    <property type="entry name" value="Homeodomain-like_sf"/>
</dbReference>
<feature type="domain" description="HTH myb-type" evidence="7">
    <location>
        <begin position="127"/>
        <end position="180"/>
    </location>
</feature>
<keyword evidence="3" id="KW-0805">Transcription regulation</keyword>
<keyword evidence="2" id="KW-0677">Repeat</keyword>
<gene>
    <name evidence="8" type="ORF">OIU85_001281</name>
</gene>
<keyword evidence="3" id="KW-0804">Transcription</keyword>
<dbReference type="InterPro" id="IPR017930">
    <property type="entry name" value="Myb_dom"/>
</dbReference>
<evidence type="ECO:0000313" key="8">
    <source>
        <dbReference type="EMBL" id="KAJ6750725.1"/>
    </source>
</evidence>
<dbReference type="OrthoDB" id="2143914at2759"/>
<keyword evidence="5" id="KW-0539">Nucleus</keyword>
<dbReference type="PROSITE" id="PS51294">
    <property type="entry name" value="HTH_MYB"/>
    <property type="match status" value="1"/>
</dbReference>
<keyword evidence="9" id="KW-1185">Reference proteome</keyword>
<dbReference type="InterPro" id="IPR001005">
    <property type="entry name" value="SANT/Myb"/>
</dbReference>
<dbReference type="PANTHER" id="PTHR45614:SF218">
    <property type="entry name" value="TRANSCRIPTION FACTOR MYB119-RELATED"/>
    <property type="match status" value="1"/>
</dbReference>
<organism evidence="8 9">
    <name type="scientific">Salix viminalis</name>
    <name type="common">Common osier</name>
    <name type="synonym">Basket willow</name>
    <dbReference type="NCBI Taxonomy" id="40686"/>
    <lineage>
        <taxon>Eukaryota</taxon>
        <taxon>Viridiplantae</taxon>
        <taxon>Streptophyta</taxon>
        <taxon>Embryophyta</taxon>
        <taxon>Tracheophyta</taxon>
        <taxon>Spermatophyta</taxon>
        <taxon>Magnoliopsida</taxon>
        <taxon>eudicotyledons</taxon>
        <taxon>Gunneridae</taxon>
        <taxon>Pentapetalae</taxon>
        <taxon>rosids</taxon>
        <taxon>fabids</taxon>
        <taxon>Malpighiales</taxon>
        <taxon>Salicaceae</taxon>
        <taxon>Saliceae</taxon>
        <taxon>Salix</taxon>
    </lineage>
</organism>
<evidence type="ECO:0000256" key="2">
    <source>
        <dbReference type="ARBA" id="ARBA00022737"/>
    </source>
</evidence>
<accession>A0A9Q0VKY3</accession>
<dbReference type="Gene3D" id="1.10.10.60">
    <property type="entry name" value="Homeodomain-like"/>
    <property type="match status" value="1"/>
</dbReference>
<dbReference type="Proteomes" id="UP001151529">
    <property type="component" value="Chromosome 16"/>
</dbReference>
<protein>
    <recommendedName>
        <fullName evidence="10">HTH myb-type domain-containing protein</fullName>
    </recommendedName>
</protein>
<feature type="domain" description="Myb-like" evidence="6">
    <location>
        <begin position="130"/>
        <end position="176"/>
    </location>
</feature>
<dbReference type="InterPro" id="IPR050560">
    <property type="entry name" value="MYB_TF"/>
</dbReference>
<dbReference type="AlphaFoldDB" id="A0A9Q0VKY3"/>
<comment type="caution">
    <text evidence="8">The sequence shown here is derived from an EMBL/GenBank/DDBJ whole genome shotgun (WGS) entry which is preliminary data.</text>
</comment>
<dbReference type="Pfam" id="PF00249">
    <property type="entry name" value="Myb_DNA-binding"/>
    <property type="match status" value="1"/>
</dbReference>
<evidence type="ECO:0000256" key="1">
    <source>
        <dbReference type="ARBA" id="ARBA00004123"/>
    </source>
</evidence>
<dbReference type="CDD" id="cd00167">
    <property type="entry name" value="SANT"/>
    <property type="match status" value="1"/>
</dbReference>
<evidence type="ECO:0000256" key="5">
    <source>
        <dbReference type="ARBA" id="ARBA00023242"/>
    </source>
</evidence>
<dbReference type="PROSITE" id="PS50090">
    <property type="entry name" value="MYB_LIKE"/>
    <property type="match status" value="1"/>
</dbReference>
<evidence type="ECO:0008006" key="10">
    <source>
        <dbReference type="Google" id="ProtNLM"/>
    </source>
</evidence>
<dbReference type="SMART" id="SM00717">
    <property type="entry name" value="SANT"/>
    <property type="match status" value="1"/>
</dbReference>
<dbReference type="PANTHER" id="PTHR45614">
    <property type="entry name" value="MYB PROTEIN-RELATED"/>
    <property type="match status" value="1"/>
</dbReference>
<proteinExistence type="predicted"/>
<evidence type="ECO:0000313" key="9">
    <source>
        <dbReference type="Proteomes" id="UP001151529"/>
    </source>
</evidence>
<evidence type="ECO:0000259" key="7">
    <source>
        <dbReference type="PROSITE" id="PS51294"/>
    </source>
</evidence>
<dbReference type="FunFam" id="1.10.10.60:FF:000010">
    <property type="entry name" value="Transcriptional activator Myb isoform A"/>
    <property type="match status" value="1"/>
</dbReference>
<sequence>MEGGGVGGCFGNRNLQNDRSSIYPPLTATDRFLFGQSHFTPQNIQNKETIVSNNGLGGFYPPSSATGAVPWPNFQETSFADGLFVGGDSLYWTYEGNPNGGLNGKVNASGKSDKGIAKKTKKGSCATLIKGQWTEEEDRKLIRLVKQFGVRNWARIAEKLDGRVGKQCRERWHNHLRPDIKVS</sequence>
<name>A0A9Q0VKY3_SALVM</name>
<dbReference type="EMBL" id="JAPFFL010000001">
    <property type="protein sequence ID" value="KAJ6750725.1"/>
    <property type="molecule type" value="Genomic_DNA"/>
</dbReference>
<evidence type="ECO:0000256" key="3">
    <source>
        <dbReference type="ARBA" id="ARBA00023015"/>
    </source>
</evidence>
<reference evidence="8" key="2">
    <citation type="journal article" date="2023" name="Int. J. Mol. Sci.">
        <title>De Novo Assembly and Annotation of 11 Diverse Shrub Willow (Salix) Genomes Reveals Novel Gene Organization in Sex-Linked Regions.</title>
        <authorList>
            <person name="Hyden B."/>
            <person name="Feng K."/>
            <person name="Yates T.B."/>
            <person name="Jawdy S."/>
            <person name="Cereghino C."/>
            <person name="Smart L.B."/>
            <person name="Muchero W."/>
        </authorList>
    </citation>
    <scope>NUCLEOTIDE SEQUENCE [LARGE SCALE GENOMIC DNA]</scope>
    <source>
        <tissue evidence="8">Shoot tip</tissue>
    </source>
</reference>
<evidence type="ECO:0000256" key="4">
    <source>
        <dbReference type="ARBA" id="ARBA00023125"/>
    </source>
</evidence>
<dbReference type="SUPFAM" id="SSF46689">
    <property type="entry name" value="Homeodomain-like"/>
    <property type="match status" value="1"/>
</dbReference>
<dbReference type="GO" id="GO:0000981">
    <property type="term" value="F:DNA-binding transcription factor activity, RNA polymerase II-specific"/>
    <property type="evidence" value="ECO:0007669"/>
    <property type="project" value="TreeGrafter"/>
</dbReference>